<dbReference type="RefSeq" id="WP_344970651.1">
    <property type="nucleotide sequence ID" value="NZ_BAABDD010000008.1"/>
</dbReference>
<protein>
    <submittedName>
        <fullName evidence="5">MarR family transcriptional regulator TamR</fullName>
    </submittedName>
</protein>
<dbReference type="InterPro" id="IPR023187">
    <property type="entry name" value="Tscrpt_reg_MarR-type_CS"/>
</dbReference>
<dbReference type="InterPro" id="IPR039422">
    <property type="entry name" value="MarR/SlyA-like"/>
</dbReference>
<dbReference type="Pfam" id="PF12802">
    <property type="entry name" value="MarR_2"/>
    <property type="match status" value="1"/>
</dbReference>
<comment type="caution">
    <text evidence="5">The sequence shown here is derived from an EMBL/GenBank/DDBJ whole genome shotgun (WGS) entry which is preliminary data.</text>
</comment>
<dbReference type="Gene3D" id="1.10.10.10">
    <property type="entry name" value="Winged helix-like DNA-binding domain superfamily/Winged helix DNA-binding domain"/>
    <property type="match status" value="1"/>
</dbReference>
<feature type="domain" description="HTH marR-type" evidence="4">
    <location>
        <begin position="23"/>
        <end position="158"/>
    </location>
</feature>
<accession>A0ABP7FNW0</accession>
<dbReference type="SUPFAM" id="SSF46785">
    <property type="entry name" value="Winged helix' DNA-binding domain"/>
    <property type="match status" value="1"/>
</dbReference>
<reference evidence="6" key="1">
    <citation type="journal article" date="2019" name="Int. J. Syst. Evol. Microbiol.">
        <title>The Global Catalogue of Microorganisms (GCM) 10K type strain sequencing project: providing services to taxonomists for standard genome sequencing and annotation.</title>
        <authorList>
            <consortium name="The Broad Institute Genomics Platform"/>
            <consortium name="The Broad Institute Genome Sequencing Center for Infectious Disease"/>
            <person name="Wu L."/>
            <person name="Ma J."/>
        </authorList>
    </citation>
    <scope>NUCLEOTIDE SEQUENCE [LARGE SCALE GENOMIC DNA]</scope>
    <source>
        <strain evidence="6">JCM 17137</strain>
    </source>
</reference>
<dbReference type="PROSITE" id="PS01117">
    <property type="entry name" value="HTH_MARR_1"/>
    <property type="match status" value="1"/>
</dbReference>
<keyword evidence="6" id="KW-1185">Reference proteome</keyword>
<evidence type="ECO:0000313" key="6">
    <source>
        <dbReference type="Proteomes" id="UP001500908"/>
    </source>
</evidence>
<dbReference type="Proteomes" id="UP001500908">
    <property type="component" value="Unassembled WGS sequence"/>
</dbReference>
<keyword evidence="1" id="KW-0805">Transcription regulation</keyword>
<name>A0ABP7FNW0_9ACTN</name>
<dbReference type="SMART" id="SM00347">
    <property type="entry name" value="HTH_MARR"/>
    <property type="match status" value="1"/>
</dbReference>
<dbReference type="InterPro" id="IPR036388">
    <property type="entry name" value="WH-like_DNA-bd_sf"/>
</dbReference>
<proteinExistence type="predicted"/>
<dbReference type="PROSITE" id="PS50995">
    <property type="entry name" value="HTH_MARR_2"/>
    <property type="match status" value="1"/>
</dbReference>
<evidence type="ECO:0000256" key="2">
    <source>
        <dbReference type="ARBA" id="ARBA00023125"/>
    </source>
</evidence>
<evidence type="ECO:0000256" key="1">
    <source>
        <dbReference type="ARBA" id="ARBA00023015"/>
    </source>
</evidence>
<evidence type="ECO:0000259" key="4">
    <source>
        <dbReference type="PROSITE" id="PS50995"/>
    </source>
</evidence>
<evidence type="ECO:0000256" key="3">
    <source>
        <dbReference type="ARBA" id="ARBA00023163"/>
    </source>
</evidence>
<dbReference type="EMBL" id="BAABDD010000008">
    <property type="protein sequence ID" value="GAA3742481.1"/>
    <property type="molecule type" value="Genomic_DNA"/>
</dbReference>
<dbReference type="InterPro" id="IPR036390">
    <property type="entry name" value="WH_DNA-bd_sf"/>
</dbReference>
<dbReference type="InterPro" id="IPR000835">
    <property type="entry name" value="HTH_MarR-typ"/>
</dbReference>
<dbReference type="PANTHER" id="PTHR33164:SF104">
    <property type="entry name" value="TRANSCRIPTIONAL REGULATORY PROTEIN"/>
    <property type="match status" value="1"/>
</dbReference>
<keyword evidence="3" id="KW-0804">Transcription</keyword>
<keyword evidence="2" id="KW-0238">DNA-binding</keyword>
<evidence type="ECO:0000313" key="5">
    <source>
        <dbReference type="EMBL" id="GAA3742481.1"/>
    </source>
</evidence>
<organism evidence="5 6">
    <name type="scientific">Salinactinospora qingdaonensis</name>
    <dbReference type="NCBI Taxonomy" id="702744"/>
    <lineage>
        <taxon>Bacteria</taxon>
        <taxon>Bacillati</taxon>
        <taxon>Actinomycetota</taxon>
        <taxon>Actinomycetes</taxon>
        <taxon>Streptosporangiales</taxon>
        <taxon>Nocardiopsidaceae</taxon>
        <taxon>Salinactinospora</taxon>
    </lineage>
</organism>
<dbReference type="PANTHER" id="PTHR33164">
    <property type="entry name" value="TRANSCRIPTIONAL REGULATOR, MARR FAMILY"/>
    <property type="match status" value="1"/>
</dbReference>
<gene>
    <name evidence="5" type="primary">tamR</name>
    <name evidence="5" type="ORF">GCM10022402_22700</name>
</gene>
<sequence>MRDEVDGLVEAWRTERPDLDVEPLQVLSRVSRLSRHLDRARRTVFTKYDLEPWEFDVLAELRRSGPPYELTPGRLLRATLVTSGTMTNRIDRLAAAGLVGRFPDPADKRGVLVRLSEEGKERVDAALADLLSYEESILGGLSRGDRETLASLLRSLLSPLDEPATTALPRW</sequence>
<dbReference type="PRINTS" id="PR00598">
    <property type="entry name" value="HTHMARR"/>
</dbReference>